<keyword evidence="1" id="KW-0812">Transmembrane</keyword>
<feature type="transmembrane region" description="Helical" evidence="1">
    <location>
        <begin position="131"/>
        <end position="152"/>
    </location>
</feature>
<organism evidence="2 3">
    <name type="scientific">Steinernema glaseri</name>
    <dbReference type="NCBI Taxonomy" id="37863"/>
    <lineage>
        <taxon>Eukaryota</taxon>
        <taxon>Metazoa</taxon>
        <taxon>Ecdysozoa</taxon>
        <taxon>Nematoda</taxon>
        <taxon>Chromadorea</taxon>
        <taxon>Rhabditida</taxon>
        <taxon>Tylenchina</taxon>
        <taxon>Panagrolaimomorpha</taxon>
        <taxon>Strongyloidoidea</taxon>
        <taxon>Steinernematidae</taxon>
        <taxon>Steinernema</taxon>
    </lineage>
</organism>
<protein>
    <submittedName>
        <fullName evidence="3">GPI mannosyltransferase 2</fullName>
    </submittedName>
</protein>
<name>A0A1I8AGH0_9BILA</name>
<dbReference type="Proteomes" id="UP000095287">
    <property type="component" value="Unplaced"/>
</dbReference>
<evidence type="ECO:0000256" key="1">
    <source>
        <dbReference type="SAM" id="Phobius"/>
    </source>
</evidence>
<keyword evidence="2" id="KW-1185">Reference proteome</keyword>
<dbReference type="AlphaFoldDB" id="A0A1I8AGH0"/>
<proteinExistence type="predicted"/>
<sequence length="156" mass="18157">MIFVATRKCFYTVLTAPLVLGVRHLYAFQPSMGMCSVKSQYLPIQYNIFRLVPFRCVRKKMVLSLLIMFLLTWLIIKTRRASVTKPPNFSSVYHGDFASAEAIRKQLDQTIYNFHICTLLQPSMGMYSIKLSLSSCPFNIIFSVWYLFVAFARRWS</sequence>
<accession>A0A1I8AGH0</accession>
<evidence type="ECO:0000313" key="3">
    <source>
        <dbReference type="WBParaSite" id="L893_g5363.t1"/>
    </source>
</evidence>
<keyword evidence="1" id="KW-0472">Membrane</keyword>
<feature type="transmembrane region" description="Helical" evidence="1">
    <location>
        <begin position="60"/>
        <end position="76"/>
    </location>
</feature>
<reference evidence="3" key="1">
    <citation type="submission" date="2016-11" db="UniProtKB">
        <authorList>
            <consortium name="WormBaseParasite"/>
        </authorList>
    </citation>
    <scope>IDENTIFICATION</scope>
</reference>
<evidence type="ECO:0000313" key="2">
    <source>
        <dbReference type="Proteomes" id="UP000095287"/>
    </source>
</evidence>
<dbReference type="WBParaSite" id="L893_g5363.t1">
    <property type="protein sequence ID" value="L893_g5363.t1"/>
    <property type="gene ID" value="L893_g5363"/>
</dbReference>
<keyword evidence="1" id="KW-1133">Transmembrane helix</keyword>